<dbReference type="Gene3D" id="3.30.70.100">
    <property type="match status" value="1"/>
</dbReference>
<protein>
    <submittedName>
        <fullName evidence="2">NIPSNAP family protein</fullName>
    </submittedName>
</protein>
<keyword evidence="3" id="KW-1185">Reference proteome</keyword>
<proteinExistence type="predicted"/>
<organism evidence="2 3">
    <name type="scientific">Phyllobacterium salinisoli</name>
    <dbReference type="NCBI Taxonomy" id="1899321"/>
    <lineage>
        <taxon>Bacteria</taxon>
        <taxon>Pseudomonadati</taxon>
        <taxon>Pseudomonadota</taxon>
        <taxon>Alphaproteobacteria</taxon>
        <taxon>Hyphomicrobiales</taxon>
        <taxon>Phyllobacteriaceae</taxon>
        <taxon>Phyllobacterium</taxon>
    </lineage>
</organism>
<feature type="domain" description="NIPSNAP" evidence="1">
    <location>
        <begin position="13"/>
        <end position="108"/>
    </location>
</feature>
<evidence type="ECO:0000313" key="3">
    <source>
        <dbReference type="Proteomes" id="UP000253420"/>
    </source>
</evidence>
<dbReference type="RefSeq" id="WP_114442602.1">
    <property type="nucleotide sequence ID" value="NZ_QOZG01000014.1"/>
</dbReference>
<comment type="caution">
    <text evidence="2">The sequence shown here is derived from an EMBL/GenBank/DDBJ whole genome shotgun (WGS) entry which is preliminary data.</text>
</comment>
<dbReference type="InterPro" id="IPR011008">
    <property type="entry name" value="Dimeric_a/b-barrel"/>
</dbReference>
<gene>
    <name evidence="2" type="ORF">DUT91_21880</name>
</gene>
<accession>A0A368K086</accession>
<dbReference type="EMBL" id="QOZG01000014">
    <property type="protein sequence ID" value="RCS21832.1"/>
    <property type="molecule type" value="Genomic_DNA"/>
</dbReference>
<dbReference type="Proteomes" id="UP000253420">
    <property type="component" value="Unassembled WGS sequence"/>
</dbReference>
<dbReference type="InterPro" id="IPR012577">
    <property type="entry name" value="NIPSNAP"/>
</dbReference>
<dbReference type="SUPFAM" id="SSF54909">
    <property type="entry name" value="Dimeric alpha+beta barrel"/>
    <property type="match status" value="1"/>
</dbReference>
<dbReference type="Pfam" id="PF07978">
    <property type="entry name" value="NIPSNAP"/>
    <property type="match status" value="1"/>
</dbReference>
<evidence type="ECO:0000313" key="2">
    <source>
        <dbReference type="EMBL" id="RCS21832.1"/>
    </source>
</evidence>
<sequence>MPAPACLAPILVVELRRYRLRAGRREDLIDLFDREFVETQEDAGMHLIGQFRDLDVPDSFVWLRGFSDMASRENALQAFYSGPVWAEHRDAANGTMVNSDNVLLLRPLSLENAFWDTDARRPSRDAKGRRPGLVVATVAHLAPRTDSAFADFFIRDVSPVLSQAGALVLGTFVAERSENTFPRLPVREGETVFVWFSLFRDEVAYDAHIDALAALRDWTDRILPEMDGRVWRPNEISRLTPTARSLIHGEGLSSLATNTPRNGGDR</sequence>
<dbReference type="AlphaFoldDB" id="A0A368K086"/>
<name>A0A368K086_9HYPH</name>
<dbReference type="OrthoDB" id="9809695at2"/>
<evidence type="ECO:0000259" key="1">
    <source>
        <dbReference type="Pfam" id="PF07978"/>
    </source>
</evidence>
<reference evidence="2 3" key="1">
    <citation type="submission" date="2018-07" db="EMBL/GenBank/DDBJ databases">
        <title>The draft genome of Phyllobacterium salinisoli.</title>
        <authorList>
            <person name="Liu L."/>
            <person name="Li L."/>
            <person name="Zhang X."/>
            <person name="Liang L."/>
        </authorList>
    </citation>
    <scope>NUCLEOTIDE SEQUENCE [LARGE SCALE GENOMIC DNA]</scope>
    <source>
        <strain evidence="2 3">LLAN61</strain>
    </source>
</reference>